<evidence type="ECO:0000256" key="2">
    <source>
        <dbReference type="ARBA" id="ARBA00022707"/>
    </source>
</evidence>
<evidence type="ECO:0000256" key="5">
    <source>
        <dbReference type="ARBA" id="ARBA00023288"/>
    </source>
</evidence>
<dbReference type="GO" id="GO:0016197">
    <property type="term" value="P:endosomal transport"/>
    <property type="evidence" value="ECO:0007669"/>
    <property type="project" value="InterPro"/>
</dbReference>
<dbReference type="GO" id="GO:0071230">
    <property type="term" value="P:cellular response to amino acid stimulus"/>
    <property type="evidence" value="ECO:0007669"/>
    <property type="project" value="InterPro"/>
</dbReference>
<dbReference type="EMBL" id="ML991772">
    <property type="protein sequence ID" value="KAF2239747.1"/>
    <property type="molecule type" value="Genomic_DNA"/>
</dbReference>
<keyword evidence="2" id="KW-0519">Myristate</keyword>
<evidence type="ECO:0000256" key="6">
    <source>
        <dbReference type="SAM" id="MobiDB-lite"/>
    </source>
</evidence>
<proteinExistence type="predicted"/>
<evidence type="ECO:0000313" key="7">
    <source>
        <dbReference type="EMBL" id="KAF2239747.1"/>
    </source>
</evidence>
<dbReference type="Pfam" id="PF15454">
    <property type="entry name" value="LAMTOR"/>
    <property type="match status" value="1"/>
</dbReference>
<keyword evidence="4" id="KW-0564">Palmitate</keyword>
<dbReference type="GO" id="GO:0001919">
    <property type="term" value="P:regulation of receptor recycling"/>
    <property type="evidence" value="ECO:0007669"/>
    <property type="project" value="InterPro"/>
</dbReference>
<feature type="region of interest" description="Disordered" evidence="6">
    <location>
        <begin position="11"/>
        <end position="53"/>
    </location>
</feature>
<protein>
    <submittedName>
        <fullName evidence="7">Uncharacterized protein</fullName>
    </submittedName>
</protein>
<gene>
    <name evidence="7" type="ORF">EV356DRAFT_528315</name>
</gene>
<keyword evidence="5" id="KW-0449">Lipoprotein</keyword>
<dbReference type="OrthoDB" id="5299893at2759"/>
<evidence type="ECO:0000313" key="8">
    <source>
        <dbReference type="Proteomes" id="UP000800092"/>
    </source>
</evidence>
<comment type="subcellular location">
    <subcellularLocation>
        <location evidence="1">Endomembrane system</location>
    </subcellularLocation>
</comment>
<reference evidence="7" key="1">
    <citation type="journal article" date="2020" name="Stud. Mycol.">
        <title>101 Dothideomycetes genomes: a test case for predicting lifestyles and emergence of pathogens.</title>
        <authorList>
            <person name="Haridas S."/>
            <person name="Albert R."/>
            <person name="Binder M."/>
            <person name="Bloem J."/>
            <person name="Labutti K."/>
            <person name="Salamov A."/>
            <person name="Andreopoulos B."/>
            <person name="Baker S."/>
            <person name="Barry K."/>
            <person name="Bills G."/>
            <person name="Bluhm B."/>
            <person name="Cannon C."/>
            <person name="Castanera R."/>
            <person name="Culley D."/>
            <person name="Daum C."/>
            <person name="Ezra D."/>
            <person name="Gonzalez J."/>
            <person name="Henrissat B."/>
            <person name="Kuo A."/>
            <person name="Liang C."/>
            <person name="Lipzen A."/>
            <person name="Lutzoni F."/>
            <person name="Magnuson J."/>
            <person name="Mondo S."/>
            <person name="Nolan M."/>
            <person name="Ohm R."/>
            <person name="Pangilinan J."/>
            <person name="Park H.-J."/>
            <person name="Ramirez L."/>
            <person name="Alfaro M."/>
            <person name="Sun H."/>
            <person name="Tritt A."/>
            <person name="Yoshinaga Y."/>
            <person name="Zwiers L.-H."/>
            <person name="Turgeon B."/>
            <person name="Goodwin S."/>
            <person name="Spatafora J."/>
            <person name="Crous P."/>
            <person name="Grigoriev I."/>
        </authorList>
    </citation>
    <scope>NUCLEOTIDE SEQUENCE</scope>
    <source>
        <strain evidence="7">Tuck. ex Michener</strain>
    </source>
</reference>
<evidence type="ECO:0000256" key="3">
    <source>
        <dbReference type="ARBA" id="ARBA00023136"/>
    </source>
</evidence>
<sequence length="158" mass="17646">MGICLSCLGLHRRPSSPDPSETSRLLYEDPYQPHYGAVNPHPNVPQPDPEELRRERDALERLCAQTSDKLIDVAQSTDAEEPSKINSEYPRLFNQRFKLPPSSSLSSSPETATAIEESWLAANADKLEDWAQVKRMSKGEIVIRFERGAVGNSSVPNQ</sequence>
<evidence type="ECO:0000256" key="1">
    <source>
        <dbReference type="ARBA" id="ARBA00004308"/>
    </source>
</evidence>
<keyword evidence="8" id="KW-1185">Reference proteome</keyword>
<dbReference type="GO" id="GO:0031902">
    <property type="term" value="C:late endosome membrane"/>
    <property type="evidence" value="ECO:0007669"/>
    <property type="project" value="InterPro"/>
</dbReference>
<dbReference type="GO" id="GO:0045121">
    <property type="term" value="C:membrane raft"/>
    <property type="evidence" value="ECO:0007669"/>
    <property type="project" value="InterPro"/>
</dbReference>
<dbReference type="GO" id="GO:0043410">
    <property type="term" value="P:positive regulation of MAPK cascade"/>
    <property type="evidence" value="ECO:0007669"/>
    <property type="project" value="InterPro"/>
</dbReference>
<dbReference type="GO" id="GO:0071986">
    <property type="term" value="C:Ragulator complex"/>
    <property type="evidence" value="ECO:0007669"/>
    <property type="project" value="InterPro"/>
</dbReference>
<keyword evidence="3" id="KW-0472">Membrane</keyword>
<dbReference type="Proteomes" id="UP000800092">
    <property type="component" value="Unassembled WGS sequence"/>
</dbReference>
<dbReference type="InterPro" id="IPR028209">
    <property type="entry name" value="LAMTOR1/MEH1"/>
</dbReference>
<dbReference type="AlphaFoldDB" id="A0A6A6HNY3"/>
<organism evidence="7 8">
    <name type="scientific">Viridothelium virens</name>
    <name type="common">Speckled blister lichen</name>
    <name type="synonym">Trypethelium virens</name>
    <dbReference type="NCBI Taxonomy" id="1048519"/>
    <lineage>
        <taxon>Eukaryota</taxon>
        <taxon>Fungi</taxon>
        <taxon>Dikarya</taxon>
        <taxon>Ascomycota</taxon>
        <taxon>Pezizomycotina</taxon>
        <taxon>Dothideomycetes</taxon>
        <taxon>Dothideomycetes incertae sedis</taxon>
        <taxon>Trypetheliales</taxon>
        <taxon>Trypetheliaceae</taxon>
        <taxon>Viridothelium</taxon>
    </lineage>
</organism>
<dbReference type="GO" id="GO:0032008">
    <property type="term" value="P:positive regulation of TOR signaling"/>
    <property type="evidence" value="ECO:0007669"/>
    <property type="project" value="InterPro"/>
</dbReference>
<name>A0A6A6HNY3_VIRVR</name>
<accession>A0A6A6HNY3</accession>
<evidence type="ECO:0000256" key="4">
    <source>
        <dbReference type="ARBA" id="ARBA00023139"/>
    </source>
</evidence>
<dbReference type="SMART" id="SM01262">
    <property type="entry name" value="LAMTOR"/>
    <property type="match status" value="1"/>
</dbReference>